<accession>A0ABQ1FJF1</accession>
<dbReference type="Proteomes" id="UP000615455">
    <property type="component" value="Unassembled WGS sequence"/>
</dbReference>
<keyword evidence="2" id="KW-1185">Reference proteome</keyword>
<evidence type="ECO:0000313" key="1">
    <source>
        <dbReference type="EMBL" id="GGA17534.1"/>
    </source>
</evidence>
<comment type="caution">
    <text evidence="1">The sequence shown here is derived from an EMBL/GenBank/DDBJ whole genome shotgun (WGS) entry which is preliminary data.</text>
</comment>
<protein>
    <recommendedName>
        <fullName evidence="3">Group-specific protein</fullName>
    </recommendedName>
</protein>
<evidence type="ECO:0008006" key="3">
    <source>
        <dbReference type="Google" id="ProtNLM"/>
    </source>
</evidence>
<reference evidence="2" key="1">
    <citation type="journal article" date="2019" name="Int. J. Syst. Evol. Microbiol.">
        <title>The Global Catalogue of Microorganisms (GCM) 10K type strain sequencing project: providing services to taxonomists for standard genome sequencing and annotation.</title>
        <authorList>
            <consortium name="The Broad Institute Genomics Platform"/>
            <consortium name="The Broad Institute Genome Sequencing Center for Infectious Disease"/>
            <person name="Wu L."/>
            <person name="Ma J."/>
        </authorList>
    </citation>
    <scope>NUCLEOTIDE SEQUENCE [LARGE SCALE GENOMIC DNA]</scope>
    <source>
        <strain evidence="2">CGMCC 1.15043</strain>
    </source>
</reference>
<proteinExistence type="predicted"/>
<gene>
    <name evidence="1" type="ORF">GCM10008018_72180</name>
</gene>
<evidence type="ECO:0000313" key="2">
    <source>
        <dbReference type="Proteomes" id="UP000615455"/>
    </source>
</evidence>
<dbReference type="EMBL" id="BMHE01000096">
    <property type="protein sequence ID" value="GGA17534.1"/>
    <property type="molecule type" value="Genomic_DNA"/>
</dbReference>
<sequence>MTVPLYAENIVVGIVFKNKFNWYISTKEYWILDYEKAGITDGNLFKYEREGIIILDETTVSEFLNKIIEYKVRTDELKEKFLSSVKIDEDNAIYDYRPSLFINFDEKFLYSMFPEYTSFEEYIPDKWVGEYKIFYGLIDKSFKYWCNDNKNYFEGD</sequence>
<organism evidence="1 2">
    <name type="scientific">Paenibacillus marchantiophytorum</name>
    <dbReference type="NCBI Taxonomy" id="1619310"/>
    <lineage>
        <taxon>Bacteria</taxon>
        <taxon>Bacillati</taxon>
        <taxon>Bacillota</taxon>
        <taxon>Bacilli</taxon>
        <taxon>Bacillales</taxon>
        <taxon>Paenibacillaceae</taxon>
        <taxon>Paenibacillus</taxon>
    </lineage>
</organism>
<dbReference type="RefSeq" id="WP_189020936.1">
    <property type="nucleotide sequence ID" value="NZ_BMHE01000096.1"/>
</dbReference>
<name>A0ABQ1FJF1_9BACL</name>